<dbReference type="InParanoid" id="A0A061FXF5"/>
<reference evidence="1 2" key="1">
    <citation type="journal article" date="2013" name="Genome Biol.">
        <title>The genome sequence of the most widely cultivated cacao type and its use to identify candidate genes regulating pod color.</title>
        <authorList>
            <person name="Motamayor J.C."/>
            <person name="Mockaitis K."/>
            <person name="Schmutz J."/>
            <person name="Haiminen N."/>
            <person name="Iii D.L."/>
            <person name="Cornejo O."/>
            <person name="Findley S.D."/>
            <person name="Zheng P."/>
            <person name="Utro F."/>
            <person name="Royaert S."/>
            <person name="Saski C."/>
            <person name="Jenkins J."/>
            <person name="Podicheti R."/>
            <person name="Zhao M."/>
            <person name="Scheffler B.E."/>
            <person name="Stack J.C."/>
            <person name="Feltus F.A."/>
            <person name="Mustiga G.M."/>
            <person name="Amores F."/>
            <person name="Phillips W."/>
            <person name="Marelli J.P."/>
            <person name="May G.D."/>
            <person name="Shapiro H."/>
            <person name="Ma J."/>
            <person name="Bustamante C.D."/>
            <person name="Schnell R.J."/>
            <person name="Main D."/>
            <person name="Gilbert D."/>
            <person name="Parida L."/>
            <person name="Kuhn D.N."/>
        </authorList>
    </citation>
    <scope>NUCLEOTIDE SEQUENCE [LARGE SCALE GENOMIC DNA]</scope>
    <source>
        <strain evidence="2">cv. Matina 1-6</strain>
    </source>
</reference>
<evidence type="ECO:0000313" key="2">
    <source>
        <dbReference type="Proteomes" id="UP000026915"/>
    </source>
</evidence>
<dbReference type="HOGENOM" id="CLU_1191683_0_0_1"/>
<dbReference type="OMA" id="LEGLINW"/>
<dbReference type="EMBL" id="CM001888">
    <property type="protein sequence ID" value="EOY19504.1"/>
    <property type="molecule type" value="Genomic_DNA"/>
</dbReference>
<evidence type="ECO:0000313" key="1">
    <source>
        <dbReference type="EMBL" id="EOY19504.1"/>
    </source>
</evidence>
<gene>
    <name evidence="1" type="ORF">TCM_044620</name>
</gene>
<name>A0A061FXF5_THECC</name>
<protein>
    <submittedName>
        <fullName evidence="1">Uncharacterized protein</fullName>
    </submittedName>
</protein>
<accession>A0A061FXF5</accession>
<sequence length="227" mass="24962">MAANPAVALAAQRATVVPVSMCQQLRRNVVTKTHETKIMAAKSNPVVQYEAGLLTSTPRQGLHRNRVSSKRDKTVMAAYPVTIQFATDIPECTECKLENLSGQVLRLDDKTFWEGSILDLPREIIDKAEFTHIADAKGSVIGSVGALVYVIGDGTSKWIIAGSNSKNDLNKVYTEMVSYDVVDWDRIKESTDKCGNTVHIENLGFSSDVEIDQTNAKPTMKEKFTIA</sequence>
<dbReference type="PANTHER" id="PTHR36482">
    <property type="entry name" value="OSJNBA0024J22.15 PROTEIN"/>
    <property type="match status" value="1"/>
</dbReference>
<organism evidence="1 2">
    <name type="scientific">Theobroma cacao</name>
    <name type="common">Cacao</name>
    <name type="synonym">Cocoa</name>
    <dbReference type="NCBI Taxonomy" id="3641"/>
    <lineage>
        <taxon>Eukaryota</taxon>
        <taxon>Viridiplantae</taxon>
        <taxon>Streptophyta</taxon>
        <taxon>Embryophyta</taxon>
        <taxon>Tracheophyta</taxon>
        <taxon>Spermatophyta</taxon>
        <taxon>Magnoliopsida</taxon>
        <taxon>eudicotyledons</taxon>
        <taxon>Gunneridae</taxon>
        <taxon>Pentapetalae</taxon>
        <taxon>rosids</taxon>
        <taxon>malvids</taxon>
        <taxon>Malvales</taxon>
        <taxon>Malvaceae</taxon>
        <taxon>Byttnerioideae</taxon>
        <taxon>Theobroma</taxon>
    </lineage>
</organism>
<dbReference type="PANTHER" id="PTHR36482:SF6">
    <property type="entry name" value="JASMONATE-INDUCED PROTEIN HOMOLOG"/>
    <property type="match status" value="1"/>
</dbReference>
<dbReference type="InterPro" id="IPR053085">
    <property type="entry name" value="Jasmonate-induced_protein"/>
</dbReference>
<dbReference type="Gramene" id="EOY19504">
    <property type="protein sequence ID" value="EOY19504"/>
    <property type="gene ID" value="TCM_044620"/>
</dbReference>
<dbReference type="AlphaFoldDB" id="A0A061FXF5"/>
<keyword evidence="2" id="KW-1185">Reference proteome</keyword>
<dbReference type="Proteomes" id="UP000026915">
    <property type="component" value="Chromosome 10"/>
</dbReference>
<proteinExistence type="predicted"/>